<dbReference type="EMBL" id="JAATJA010000002">
    <property type="protein sequence ID" value="NJB68083.1"/>
    <property type="molecule type" value="Genomic_DNA"/>
</dbReference>
<comment type="caution">
    <text evidence="1">The sequence shown here is derived from an EMBL/GenBank/DDBJ whole genome shotgun (WGS) entry which is preliminary data.</text>
</comment>
<sequence length="160" mass="18388">MASTLNHAVADVAEVMKFENWLRFYFIEAEEGEALRIGIPADTLADVEQKFPHLFELAKRYDGSLIDYQRSCTEVCAHVATIYDGTKYPPGLVDKTFDTKELKLEMYLFGLWMQGHESVLDEEYMDFGEWMTAFESWKGSDEVKDYLSRLTDVGSQDAVQ</sequence>
<evidence type="ECO:0000313" key="1">
    <source>
        <dbReference type="EMBL" id="NJB68083.1"/>
    </source>
</evidence>
<keyword evidence="2" id="KW-1185">Reference proteome</keyword>
<name>A0A846QP59_9BACT</name>
<reference evidence="1 2" key="1">
    <citation type="submission" date="2020-03" db="EMBL/GenBank/DDBJ databases">
        <title>Genomic Encyclopedia of Type Strains, Phase IV (KMG-IV): sequencing the most valuable type-strain genomes for metagenomic binning, comparative biology and taxonomic classification.</title>
        <authorList>
            <person name="Goeker M."/>
        </authorList>
    </citation>
    <scope>NUCLEOTIDE SEQUENCE [LARGE SCALE GENOMIC DNA]</scope>
    <source>
        <strain evidence="1 2">DSM 24233</strain>
    </source>
</reference>
<dbReference type="AlphaFoldDB" id="A0A846QP59"/>
<proteinExistence type="predicted"/>
<dbReference type="Proteomes" id="UP000580856">
    <property type="component" value="Unassembled WGS sequence"/>
</dbReference>
<organism evidence="1 2">
    <name type="scientific">Desulfobaculum xiamenense</name>
    <dbReference type="NCBI Taxonomy" id="995050"/>
    <lineage>
        <taxon>Bacteria</taxon>
        <taxon>Pseudomonadati</taxon>
        <taxon>Thermodesulfobacteriota</taxon>
        <taxon>Desulfovibrionia</taxon>
        <taxon>Desulfovibrionales</taxon>
        <taxon>Desulfovibrionaceae</taxon>
        <taxon>Desulfobaculum</taxon>
    </lineage>
</organism>
<protein>
    <submittedName>
        <fullName evidence="1">Uncharacterized protein</fullName>
    </submittedName>
</protein>
<gene>
    <name evidence="1" type="ORF">GGQ74_001756</name>
</gene>
<evidence type="ECO:0000313" key="2">
    <source>
        <dbReference type="Proteomes" id="UP000580856"/>
    </source>
</evidence>
<accession>A0A846QP59</accession>
<dbReference type="RefSeq" id="WP_167941178.1">
    <property type="nucleotide sequence ID" value="NZ_JAATJA010000002.1"/>
</dbReference>